<evidence type="ECO:0000256" key="8">
    <source>
        <dbReference type="ARBA" id="ARBA00023034"/>
    </source>
</evidence>
<evidence type="ECO:0000259" key="12">
    <source>
        <dbReference type="Pfam" id="PF09335"/>
    </source>
</evidence>
<keyword evidence="8" id="KW-0333">Golgi apparatus</keyword>
<proteinExistence type="inferred from homology"/>
<keyword evidence="9 11" id="KW-0472">Membrane</keyword>
<feature type="compositionally biased region" description="Acidic residues" evidence="10">
    <location>
        <begin position="354"/>
        <end position="363"/>
    </location>
</feature>
<feature type="region of interest" description="Disordered" evidence="10">
    <location>
        <begin position="311"/>
        <end position="390"/>
    </location>
</feature>
<evidence type="ECO:0000313" key="14">
    <source>
        <dbReference type="Proteomes" id="UP001342314"/>
    </source>
</evidence>
<keyword evidence="7 11" id="KW-1133">Transmembrane helix</keyword>
<feature type="transmembrane region" description="Helical" evidence="11">
    <location>
        <begin position="82"/>
        <end position="99"/>
    </location>
</feature>
<evidence type="ECO:0000256" key="7">
    <source>
        <dbReference type="ARBA" id="ARBA00022989"/>
    </source>
</evidence>
<dbReference type="Pfam" id="PF09335">
    <property type="entry name" value="VTT_dom"/>
    <property type="match status" value="1"/>
</dbReference>
<evidence type="ECO:0000256" key="10">
    <source>
        <dbReference type="SAM" id="MobiDB-lite"/>
    </source>
</evidence>
<dbReference type="PANTHER" id="PTHR47549:SF2">
    <property type="entry name" value="GOLGI APPARATUS MEMBRANE PROTEIN TVP38"/>
    <property type="match status" value="1"/>
</dbReference>
<comment type="similarity">
    <text evidence="3">Belongs to the TVP38/TMEM64 family.</text>
</comment>
<gene>
    <name evidence="13" type="ORF">Rhopal_004130-T1</name>
</gene>
<sequence length="497" mass="54662">MGLRRWCRNEWAEAKEAGIEIWHFARTHDWKKSARKAFARKYWIWWIITIILTVCILLLSIYRDWIVEKFEPHKDAIADNKWSWVIPIVVLIILSIPPLGGHEIVLLVVGLIWGMWIGFGLAAAGTFIGEILCFWLFKYFFTGYAVKIEQSSIFYACIARLMRNGGIWIIIIIRFSAVPGHVVTAVQSTVGMSIWIYSIAVLVSMPKQLVLVVLGHMFTVNADTSTPQEVRNQKIISWSVLVGTGIATMVSLYIVYMRARKLYPEVLRDMEEAAASKTPLSSGDSSAPTIPTSHPYAPKRRSSLVEAAFAGDPAPGVASGGSRDEYLAPSNRGSRAHGMRRTNTGGTYGGIRDEYDDGADEDDWDHKSPAMRGAGESAAWQDGPGRDERERRAVRDVVTLGYQHPYPAGGGVGQGQEQDDPDKSYTHLPLASESEVAYGAPPYGSDAPRPVRVEAPPQGPLSEGIPYVPSGSSAQQQQPAQRGTAGPGQYGAMDGTR</sequence>
<name>A0AAV5GNN6_9BASI</name>
<feature type="transmembrane region" description="Helical" evidence="11">
    <location>
        <begin position="235"/>
        <end position="256"/>
    </location>
</feature>
<feature type="transmembrane region" description="Helical" evidence="11">
    <location>
        <begin position="194"/>
        <end position="215"/>
    </location>
</feature>
<comment type="function">
    <text evidence="1">Golgi membrane protein involved in vesicular trafficking and spindle migration.</text>
</comment>
<dbReference type="EMBL" id="BQKY01000008">
    <property type="protein sequence ID" value="GJN91112.1"/>
    <property type="molecule type" value="Genomic_DNA"/>
</dbReference>
<dbReference type="PANTHER" id="PTHR47549">
    <property type="entry name" value="GOLGI APPARATUS MEMBRANE PROTEIN TVP38-RELATED"/>
    <property type="match status" value="1"/>
</dbReference>
<comment type="subcellular location">
    <subcellularLocation>
        <location evidence="2">Golgi apparatus membrane</location>
        <topology evidence="2">Multi-pass membrane protein</topology>
    </subcellularLocation>
</comment>
<keyword evidence="6 11" id="KW-0812">Transmembrane</keyword>
<dbReference type="Proteomes" id="UP001342314">
    <property type="component" value="Unassembled WGS sequence"/>
</dbReference>
<feature type="region of interest" description="Disordered" evidence="10">
    <location>
        <begin position="402"/>
        <end position="497"/>
    </location>
</feature>
<dbReference type="AlphaFoldDB" id="A0AAV5GNN6"/>
<comment type="caution">
    <text evidence="13">The sequence shown here is derived from an EMBL/GenBank/DDBJ whole genome shotgun (WGS) entry which is preliminary data.</text>
</comment>
<evidence type="ECO:0000256" key="4">
    <source>
        <dbReference type="ARBA" id="ARBA00013533"/>
    </source>
</evidence>
<evidence type="ECO:0000256" key="5">
    <source>
        <dbReference type="ARBA" id="ARBA00020673"/>
    </source>
</evidence>
<evidence type="ECO:0000256" key="9">
    <source>
        <dbReference type="ARBA" id="ARBA00023136"/>
    </source>
</evidence>
<organism evidence="13 14">
    <name type="scientific">Rhodotorula paludigena</name>
    <dbReference type="NCBI Taxonomy" id="86838"/>
    <lineage>
        <taxon>Eukaryota</taxon>
        <taxon>Fungi</taxon>
        <taxon>Dikarya</taxon>
        <taxon>Basidiomycota</taxon>
        <taxon>Pucciniomycotina</taxon>
        <taxon>Microbotryomycetes</taxon>
        <taxon>Sporidiobolales</taxon>
        <taxon>Sporidiobolaceae</taxon>
        <taxon>Rhodotorula</taxon>
    </lineage>
</organism>
<evidence type="ECO:0000256" key="1">
    <source>
        <dbReference type="ARBA" id="ARBA00002978"/>
    </source>
</evidence>
<dbReference type="InterPro" id="IPR051076">
    <property type="entry name" value="Golgi_membrane_TVP38/TMEM64"/>
</dbReference>
<dbReference type="InterPro" id="IPR032816">
    <property type="entry name" value="VTT_dom"/>
</dbReference>
<feature type="region of interest" description="Disordered" evidence="10">
    <location>
        <begin position="274"/>
        <end position="297"/>
    </location>
</feature>
<keyword evidence="14" id="KW-1185">Reference proteome</keyword>
<evidence type="ECO:0000256" key="6">
    <source>
        <dbReference type="ARBA" id="ARBA00022692"/>
    </source>
</evidence>
<evidence type="ECO:0000313" key="13">
    <source>
        <dbReference type="EMBL" id="GJN91112.1"/>
    </source>
</evidence>
<feature type="transmembrane region" description="Helical" evidence="11">
    <location>
        <begin position="42"/>
        <end position="62"/>
    </location>
</feature>
<evidence type="ECO:0000256" key="3">
    <source>
        <dbReference type="ARBA" id="ARBA00008640"/>
    </source>
</evidence>
<feature type="domain" description="VTT" evidence="12">
    <location>
        <begin position="102"/>
        <end position="216"/>
    </location>
</feature>
<evidence type="ECO:0000256" key="2">
    <source>
        <dbReference type="ARBA" id="ARBA00004653"/>
    </source>
</evidence>
<dbReference type="GO" id="GO:0000139">
    <property type="term" value="C:Golgi membrane"/>
    <property type="evidence" value="ECO:0007669"/>
    <property type="project" value="UniProtKB-SubCell"/>
</dbReference>
<feature type="compositionally biased region" description="Polar residues" evidence="10">
    <location>
        <begin position="278"/>
        <end position="292"/>
    </location>
</feature>
<protein>
    <recommendedName>
        <fullName evidence="4">Golgi apparatus membrane protein TVP38</fullName>
    </recommendedName>
    <alternativeName>
        <fullName evidence="5">Golgi apparatus membrane protein tvp38</fullName>
    </alternativeName>
</protein>
<evidence type="ECO:0000256" key="11">
    <source>
        <dbReference type="SAM" id="Phobius"/>
    </source>
</evidence>
<feature type="transmembrane region" description="Helical" evidence="11">
    <location>
        <begin position="104"/>
        <end position="137"/>
    </location>
</feature>
<accession>A0AAV5GNN6</accession>
<feature type="compositionally biased region" description="Low complexity" evidence="10">
    <location>
        <begin position="469"/>
        <end position="484"/>
    </location>
</feature>
<reference evidence="13 14" key="1">
    <citation type="submission" date="2021-12" db="EMBL/GenBank/DDBJ databases">
        <title>High titer production of polyol ester of fatty acids by Rhodotorula paludigena BS15 towards product separation-free biomass refinery.</title>
        <authorList>
            <person name="Mano J."/>
            <person name="Ono H."/>
            <person name="Tanaka T."/>
            <person name="Naito K."/>
            <person name="Sushida H."/>
            <person name="Ike M."/>
            <person name="Tokuyasu K."/>
            <person name="Kitaoka M."/>
        </authorList>
    </citation>
    <scope>NUCLEOTIDE SEQUENCE [LARGE SCALE GENOMIC DNA]</scope>
    <source>
        <strain evidence="13 14">BS15</strain>
    </source>
</reference>